<name>A0A2T5LSD5_9EURO</name>
<keyword evidence="1" id="KW-0472">Membrane</keyword>
<dbReference type="Proteomes" id="UP000244073">
    <property type="component" value="Unassembled WGS sequence"/>
</dbReference>
<evidence type="ECO:0000313" key="2">
    <source>
        <dbReference type="EMBL" id="PTU19186.1"/>
    </source>
</evidence>
<feature type="transmembrane region" description="Helical" evidence="1">
    <location>
        <begin position="64"/>
        <end position="85"/>
    </location>
</feature>
<keyword evidence="1" id="KW-0812">Transmembrane</keyword>
<organism evidence="2 3">
    <name type="scientific">Aspergillus ochraceoroseus IBT 24754</name>
    <dbReference type="NCBI Taxonomy" id="1392256"/>
    <lineage>
        <taxon>Eukaryota</taxon>
        <taxon>Fungi</taxon>
        <taxon>Dikarya</taxon>
        <taxon>Ascomycota</taxon>
        <taxon>Pezizomycotina</taxon>
        <taxon>Eurotiomycetes</taxon>
        <taxon>Eurotiomycetidae</taxon>
        <taxon>Eurotiales</taxon>
        <taxon>Aspergillaceae</taxon>
        <taxon>Aspergillus</taxon>
        <taxon>Aspergillus subgen. Nidulantes</taxon>
    </lineage>
</organism>
<comment type="caution">
    <text evidence="2">The sequence shown here is derived from an EMBL/GenBank/DDBJ whole genome shotgun (WGS) entry which is preliminary data.</text>
</comment>
<dbReference type="GeneID" id="63809661"/>
<accession>A0A2T5LSD5</accession>
<dbReference type="EMBL" id="MSFN02000006">
    <property type="protein sequence ID" value="PTU19186.1"/>
    <property type="molecule type" value="Genomic_DNA"/>
</dbReference>
<gene>
    <name evidence="2" type="ORF">P175DRAFT_0290598</name>
</gene>
<protein>
    <submittedName>
        <fullName evidence="2">Uncharacterized protein</fullName>
    </submittedName>
</protein>
<reference evidence="2 3" key="1">
    <citation type="journal article" date="2018" name="Proc. Natl. Acad. Sci. U.S.A.">
        <title>Linking secondary metabolites to gene clusters through genome sequencing of six diverse Aspergillus species.</title>
        <authorList>
            <person name="Kaerboelling I."/>
            <person name="Vesth T.C."/>
            <person name="Frisvad J.C."/>
            <person name="Nybo J.L."/>
            <person name="Theobald S."/>
            <person name="Kuo A."/>
            <person name="Bowyer P."/>
            <person name="Matsuda Y."/>
            <person name="Mondo S."/>
            <person name="Lyhne E.K."/>
            <person name="Kogle M.E."/>
            <person name="Clum A."/>
            <person name="Lipzen A."/>
            <person name="Salamov A."/>
            <person name="Ngan C.Y."/>
            <person name="Daum C."/>
            <person name="Chiniquy J."/>
            <person name="Barry K."/>
            <person name="LaButti K."/>
            <person name="Haridas S."/>
            <person name="Simmons B.A."/>
            <person name="Magnuson J.K."/>
            <person name="Mortensen U.H."/>
            <person name="Larsen T.O."/>
            <person name="Grigoriev I.V."/>
            <person name="Baker S.E."/>
            <person name="Andersen M.R."/>
        </authorList>
    </citation>
    <scope>NUCLEOTIDE SEQUENCE [LARGE SCALE GENOMIC DNA]</scope>
    <source>
        <strain evidence="2 3">IBT 24754</strain>
    </source>
</reference>
<evidence type="ECO:0000313" key="3">
    <source>
        <dbReference type="Proteomes" id="UP000244073"/>
    </source>
</evidence>
<evidence type="ECO:0000256" key="1">
    <source>
        <dbReference type="SAM" id="Phobius"/>
    </source>
</evidence>
<proteinExistence type="predicted"/>
<dbReference type="VEuPathDB" id="FungiDB:P175DRAFT_0290598"/>
<sequence length="110" mass="12940">MVGICIWTGELLWRLGEWYDLFVEKSIDVEDFPPLPIIIHQPCSGPRSAHPACILWGNESNPRLSFFFFFFFFFFFCFSSIIIFFPSYHSLLLQLLVPPPQLIPFLYTII</sequence>
<dbReference type="AlphaFoldDB" id="A0A2T5LSD5"/>
<keyword evidence="1" id="KW-1133">Transmembrane helix</keyword>
<dbReference type="RefSeq" id="XP_040750578.1">
    <property type="nucleotide sequence ID" value="XM_040892779.1"/>
</dbReference>